<name>A0ABQ4YMR5_9ASTR</name>
<evidence type="ECO:0000313" key="1">
    <source>
        <dbReference type="EMBL" id="GJS78295.1"/>
    </source>
</evidence>
<reference evidence="1" key="1">
    <citation type="journal article" date="2022" name="Int. J. Mol. Sci.">
        <title>Draft Genome of Tanacetum Coccineum: Genomic Comparison of Closely Related Tanacetum-Family Plants.</title>
        <authorList>
            <person name="Yamashiro T."/>
            <person name="Shiraishi A."/>
            <person name="Nakayama K."/>
            <person name="Satake H."/>
        </authorList>
    </citation>
    <scope>NUCLEOTIDE SEQUENCE</scope>
</reference>
<evidence type="ECO:0000313" key="2">
    <source>
        <dbReference type="Proteomes" id="UP001151760"/>
    </source>
</evidence>
<sequence length="394" mass="46407">MKWIRRIDLLSEYTILDRKLDTPYPMEVDTPYRVIDQNRSGSRFRTVSKVLDTVYRRSLKVKGLTQDRFRLSVFPISLGGATSEWFKKDCTGSVTTWEDLVEKFVQKFYQLSDNNEEMEADESDDPDDIAEIFKTEGNLFDYVTPKNYGADNAGNTQDNQEHKKEHHDPSTCRVRRFEMIKYSFNVDDEYVSIKEHEYSDRSKTNIDACQDYRELFRIMDEGWLDAIRRILGFRIRRIDYLYRPCCKEIEDMDLEECMDDGDSKVDKEAKWYDAWSLQEFVREENNQKCNLYQGATAGFGESFMRYSLPCKVNGQGAWDVELDLADSANYVTEKVLENMGFVRVNFSDDYSRKMVNDVNVEIHGVNFKADFVVLEDCSHGRTFYRVWKDFFGDN</sequence>
<proteinExistence type="predicted"/>
<dbReference type="Proteomes" id="UP001151760">
    <property type="component" value="Unassembled WGS sequence"/>
</dbReference>
<keyword evidence="2" id="KW-1185">Reference proteome</keyword>
<protein>
    <submittedName>
        <fullName evidence="1">Uncharacterized protein</fullName>
    </submittedName>
</protein>
<dbReference type="EMBL" id="BQNB010010514">
    <property type="protein sequence ID" value="GJS78295.1"/>
    <property type="molecule type" value="Genomic_DNA"/>
</dbReference>
<reference evidence="1" key="2">
    <citation type="submission" date="2022-01" db="EMBL/GenBank/DDBJ databases">
        <authorList>
            <person name="Yamashiro T."/>
            <person name="Shiraishi A."/>
            <person name="Satake H."/>
            <person name="Nakayama K."/>
        </authorList>
    </citation>
    <scope>NUCLEOTIDE SEQUENCE</scope>
</reference>
<comment type="caution">
    <text evidence="1">The sequence shown here is derived from an EMBL/GenBank/DDBJ whole genome shotgun (WGS) entry which is preliminary data.</text>
</comment>
<accession>A0ABQ4YMR5</accession>
<gene>
    <name evidence="1" type="ORF">Tco_0728176</name>
</gene>
<organism evidence="1 2">
    <name type="scientific">Tanacetum coccineum</name>
    <dbReference type="NCBI Taxonomy" id="301880"/>
    <lineage>
        <taxon>Eukaryota</taxon>
        <taxon>Viridiplantae</taxon>
        <taxon>Streptophyta</taxon>
        <taxon>Embryophyta</taxon>
        <taxon>Tracheophyta</taxon>
        <taxon>Spermatophyta</taxon>
        <taxon>Magnoliopsida</taxon>
        <taxon>eudicotyledons</taxon>
        <taxon>Gunneridae</taxon>
        <taxon>Pentapetalae</taxon>
        <taxon>asterids</taxon>
        <taxon>campanulids</taxon>
        <taxon>Asterales</taxon>
        <taxon>Asteraceae</taxon>
        <taxon>Asteroideae</taxon>
        <taxon>Anthemideae</taxon>
        <taxon>Anthemidinae</taxon>
        <taxon>Tanacetum</taxon>
    </lineage>
</organism>